<dbReference type="AlphaFoldDB" id="A0A165TA82"/>
<feature type="region of interest" description="Disordered" evidence="4">
    <location>
        <begin position="201"/>
        <end position="238"/>
    </location>
</feature>
<keyword evidence="6" id="KW-1185">Reference proteome</keyword>
<evidence type="ECO:0000256" key="1">
    <source>
        <dbReference type="ARBA" id="ARBA00022737"/>
    </source>
</evidence>
<feature type="region of interest" description="Disordered" evidence="4">
    <location>
        <begin position="136"/>
        <end position="164"/>
    </location>
</feature>
<organism evidence="5 6">
    <name type="scientific">Daedalea quercina L-15889</name>
    <dbReference type="NCBI Taxonomy" id="1314783"/>
    <lineage>
        <taxon>Eukaryota</taxon>
        <taxon>Fungi</taxon>
        <taxon>Dikarya</taxon>
        <taxon>Basidiomycota</taxon>
        <taxon>Agaricomycotina</taxon>
        <taxon>Agaricomycetes</taxon>
        <taxon>Polyporales</taxon>
        <taxon>Fomitopsis</taxon>
    </lineage>
</organism>
<keyword evidence="2 3" id="KW-0040">ANK repeat</keyword>
<dbReference type="PANTHER" id="PTHR24171">
    <property type="entry name" value="ANKYRIN REPEAT DOMAIN-CONTAINING PROTEIN 39-RELATED"/>
    <property type="match status" value="1"/>
</dbReference>
<dbReference type="Gene3D" id="1.25.40.20">
    <property type="entry name" value="Ankyrin repeat-containing domain"/>
    <property type="match status" value="1"/>
</dbReference>
<evidence type="ECO:0000313" key="6">
    <source>
        <dbReference type="Proteomes" id="UP000076727"/>
    </source>
</evidence>
<evidence type="ECO:0000256" key="3">
    <source>
        <dbReference type="PROSITE-ProRule" id="PRU00023"/>
    </source>
</evidence>
<dbReference type="PROSITE" id="PS50088">
    <property type="entry name" value="ANK_REPEAT"/>
    <property type="match status" value="1"/>
</dbReference>
<dbReference type="InterPro" id="IPR036770">
    <property type="entry name" value="Ankyrin_rpt-contain_sf"/>
</dbReference>
<dbReference type="InterPro" id="IPR002110">
    <property type="entry name" value="Ankyrin_rpt"/>
</dbReference>
<gene>
    <name evidence="5" type="ORF">DAEQUDRAFT_662993</name>
</gene>
<dbReference type="STRING" id="1314783.A0A165TA82"/>
<protein>
    <submittedName>
        <fullName evidence="5">Ankyrin</fullName>
    </submittedName>
</protein>
<feature type="repeat" description="ANK" evidence="3">
    <location>
        <begin position="50"/>
        <end position="82"/>
    </location>
</feature>
<feature type="compositionally biased region" description="Polar residues" evidence="4">
    <location>
        <begin position="148"/>
        <end position="164"/>
    </location>
</feature>
<dbReference type="OrthoDB" id="19174at2759"/>
<evidence type="ECO:0000256" key="2">
    <source>
        <dbReference type="ARBA" id="ARBA00023043"/>
    </source>
</evidence>
<evidence type="ECO:0000256" key="4">
    <source>
        <dbReference type="SAM" id="MobiDB-lite"/>
    </source>
</evidence>
<dbReference type="EMBL" id="KV429038">
    <property type="protein sequence ID" value="KZT73142.1"/>
    <property type="molecule type" value="Genomic_DNA"/>
</dbReference>
<dbReference type="SMART" id="SM00248">
    <property type="entry name" value="ANK"/>
    <property type="match status" value="2"/>
</dbReference>
<accession>A0A165TA82</accession>
<name>A0A165TA82_9APHY</name>
<dbReference type="SUPFAM" id="SSF48403">
    <property type="entry name" value="Ankyrin repeat"/>
    <property type="match status" value="1"/>
</dbReference>
<feature type="compositionally biased region" description="Basic and acidic residues" evidence="4">
    <location>
        <begin position="226"/>
        <end position="238"/>
    </location>
</feature>
<sequence>MPVPTRVQYEKNIWVAAGDGDVDRVRVTLCAGGAMLKRCPALSANVPDENAYTPMHAAASYGHLHVLDYLISQGGDVNVMDGDGDTPLYVVENIETAQWLVEHGATVQMHNSEGVSPAQYLEEDFPEVATYLHGLAPAAGAPPAPTPSLAQPSQHAQNAASEQLTSSLIESVQDVMRRAEAEGRDPDDELRQVVGRTVLEGVVTGYGMSTLGGERRGETEDGPTEGPKRTRTDGGEQG</sequence>
<dbReference type="PROSITE" id="PS50297">
    <property type="entry name" value="ANK_REP_REGION"/>
    <property type="match status" value="1"/>
</dbReference>
<evidence type="ECO:0000313" key="5">
    <source>
        <dbReference type="EMBL" id="KZT73142.1"/>
    </source>
</evidence>
<keyword evidence="1" id="KW-0677">Repeat</keyword>
<dbReference type="Pfam" id="PF12796">
    <property type="entry name" value="Ank_2"/>
    <property type="match status" value="1"/>
</dbReference>
<dbReference type="Proteomes" id="UP000076727">
    <property type="component" value="Unassembled WGS sequence"/>
</dbReference>
<reference evidence="5 6" key="1">
    <citation type="journal article" date="2016" name="Mol. Biol. Evol.">
        <title>Comparative Genomics of Early-Diverging Mushroom-Forming Fungi Provides Insights into the Origins of Lignocellulose Decay Capabilities.</title>
        <authorList>
            <person name="Nagy L.G."/>
            <person name="Riley R."/>
            <person name="Tritt A."/>
            <person name="Adam C."/>
            <person name="Daum C."/>
            <person name="Floudas D."/>
            <person name="Sun H."/>
            <person name="Yadav J.S."/>
            <person name="Pangilinan J."/>
            <person name="Larsson K.H."/>
            <person name="Matsuura K."/>
            <person name="Barry K."/>
            <person name="Labutti K."/>
            <person name="Kuo R."/>
            <person name="Ohm R.A."/>
            <person name="Bhattacharya S.S."/>
            <person name="Shirouzu T."/>
            <person name="Yoshinaga Y."/>
            <person name="Martin F.M."/>
            <person name="Grigoriev I.V."/>
            <person name="Hibbett D.S."/>
        </authorList>
    </citation>
    <scope>NUCLEOTIDE SEQUENCE [LARGE SCALE GENOMIC DNA]</scope>
    <source>
        <strain evidence="5 6">L-15889</strain>
    </source>
</reference>
<proteinExistence type="predicted"/>